<dbReference type="EMBL" id="QGHD01000048">
    <property type="protein sequence ID" value="PWK85956.1"/>
    <property type="molecule type" value="Genomic_DNA"/>
</dbReference>
<evidence type="ECO:0000256" key="1">
    <source>
        <dbReference type="SAM" id="MobiDB-lite"/>
    </source>
</evidence>
<feature type="region of interest" description="Disordered" evidence="1">
    <location>
        <begin position="209"/>
        <end position="232"/>
    </location>
</feature>
<sequence length="232" mass="26630">MGNGILTALMWLGDVTSMKYILLLLALSALVFADKPTTGVWRFARTNSMYSTAWNHPGTIIDLGDKEVCHYVGQINFPVNSDGQCDNILILHLAKAQAMEENGKIIGLYCAYDWSFPDMGGNFLTNDVYRENCPDILAAVNGGFDVIGEYWFKPMENQTIYYEDGEPIKQTLSNTRETMDRFDKKYENQIRYRDTYDWIQLKPGYGWDQWERPGSVYQPGKSPNEKSKGQWR</sequence>
<protein>
    <recommendedName>
        <fullName evidence="4">Glycosyl hydrolases family 25</fullName>
    </recommendedName>
</protein>
<gene>
    <name evidence="2" type="ORF">B0H50_1483</name>
</gene>
<evidence type="ECO:0000313" key="3">
    <source>
        <dbReference type="Proteomes" id="UP000245523"/>
    </source>
</evidence>
<reference evidence="2 3" key="1">
    <citation type="submission" date="2018-05" db="EMBL/GenBank/DDBJ databases">
        <title>Animal gut microbial communities from fecal samples from Wisconsin, USA.</title>
        <authorList>
            <person name="Neumann A."/>
        </authorList>
    </citation>
    <scope>NUCLEOTIDE SEQUENCE [LARGE SCALE GENOMIC DNA]</scope>
    <source>
        <strain evidence="2 3">UWS4</strain>
    </source>
</reference>
<keyword evidence="3" id="KW-1185">Reference proteome</keyword>
<evidence type="ECO:0008006" key="4">
    <source>
        <dbReference type="Google" id="ProtNLM"/>
    </source>
</evidence>
<name>A0ABX5LI34_9BACT</name>
<dbReference type="Proteomes" id="UP000245523">
    <property type="component" value="Unassembled WGS sequence"/>
</dbReference>
<evidence type="ECO:0000313" key="2">
    <source>
        <dbReference type="EMBL" id="PWK85956.1"/>
    </source>
</evidence>
<proteinExistence type="predicted"/>
<accession>A0ABX5LI34</accession>
<organism evidence="2 3">
    <name type="scientific">Hallerella porci</name>
    <dbReference type="NCBI Taxonomy" id="1945871"/>
    <lineage>
        <taxon>Bacteria</taxon>
        <taxon>Pseudomonadati</taxon>
        <taxon>Fibrobacterota</taxon>
        <taxon>Fibrobacteria</taxon>
        <taxon>Fibrobacterales</taxon>
        <taxon>Fibrobacteraceae</taxon>
        <taxon>Hallerella</taxon>
    </lineage>
</organism>
<comment type="caution">
    <text evidence="2">The sequence shown here is derived from an EMBL/GenBank/DDBJ whole genome shotgun (WGS) entry which is preliminary data.</text>
</comment>
<feature type="compositionally biased region" description="Basic and acidic residues" evidence="1">
    <location>
        <begin position="223"/>
        <end position="232"/>
    </location>
</feature>